<gene>
    <name evidence="1" type="ORF">D2E76_09650</name>
</gene>
<proteinExistence type="predicted"/>
<comment type="caution">
    <text evidence="1">The sequence shown here is derived from an EMBL/GenBank/DDBJ whole genome shotgun (WGS) entry which is preliminary data.</text>
</comment>
<organism evidence="1 2">
    <name type="scientific">Mycobacteroides abscessus</name>
    <dbReference type="NCBI Taxonomy" id="36809"/>
    <lineage>
        <taxon>Bacteria</taxon>
        <taxon>Bacillati</taxon>
        <taxon>Actinomycetota</taxon>
        <taxon>Actinomycetes</taxon>
        <taxon>Mycobacteriales</taxon>
        <taxon>Mycobacteriaceae</taxon>
        <taxon>Mycobacteroides</taxon>
    </lineage>
</organism>
<dbReference type="GO" id="GO:0003677">
    <property type="term" value="F:DNA binding"/>
    <property type="evidence" value="ECO:0007669"/>
    <property type="project" value="UniProtKB-KW"/>
</dbReference>
<sequence>MELPEVATAAQVAEYLQTTEASLAQDRYLRRGVPYTRFGRRIRYMREDVVNYLAAQTVRGGVA</sequence>
<name>A0ABD7HSC2_9MYCO</name>
<dbReference type="RefSeq" id="WP_100521958.1">
    <property type="nucleotide sequence ID" value="NZ_QWZX01000003.1"/>
</dbReference>
<accession>A0ABD7HSC2</accession>
<dbReference type="AlphaFoldDB" id="A0ABD7HSC2"/>
<reference evidence="1 2" key="1">
    <citation type="submission" date="2018-08" db="EMBL/GenBank/DDBJ databases">
        <title>Linezolid Resistance in Mycobacterium abscessus: MIC Distribution and Comprehensive Investigation of Resistance Mechanisms.</title>
        <authorList>
            <person name="Ye M."/>
            <person name="Xu L."/>
            <person name="Zou Y."/>
            <person name="Li B."/>
            <person name="Guo Q."/>
            <person name="Zhang Y."/>
            <person name="Zhan M."/>
            <person name="Xu B."/>
            <person name="Yu F."/>
            <person name="Zhang Z."/>
            <person name="Chu H."/>
        </authorList>
    </citation>
    <scope>NUCLEOTIDE SEQUENCE [LARGE SCALE GENOMIC DNA]</scope>
    <source>
        <strain evidence="1 2">G143</strain>
    </source>
</reference>
<evidence type="ECO:0000313" key="2">
    <source>
        <dbReference type="Proteomes" id="UP000284557"/>
    </source>
</evidence>
<dbReference type="EMBL" id="QXBN01000006">
    <property type="protein sequence ID" value="RIT40283.1"/>
    <property type="molecule type" value="Genomic_DNA"/>
</dbReference>
<dbReference type="Proteomes" id="UP000284557">
    <property type="component" value="Unassembled WGS sequence"/>
</dbReference>
<evidence type="ECO:0000313" key="1">
    <source>
        <dbReference type="EMBL" id="RIT40283.1"/>
    </source>
</evidence>
<keyword evidence="1" id="KW-0238">DNA-binding</keyword>
<protein>
    <submittedName>
        <fullName evidence="1">DNA-binding protein</fullName>
    </submittedName>
</protein>